<dbReference type="RefSeq" id="WP_244751602.1">
    <property type="nucleotide sequence ID" value="NZ_CP095074.1"/>
</dbReference>
<sequence>MRVYIYPVLIFLYLLSQIWEGDTTLYIVGIFANLAILISLFFAKGLYLYSGITFYVIGFLLFLNNDSSWHTVFLHFDSMLGILSLFLLLPFLNSLIQVGRYDTNLNLFLKYKVDGVSDLYKRSSFVSHVLGLFLNIATIPLLLRSLKNTLKHLPLNISNKFYSENLLRAYAMCLTWSPLEIMVIKSLEITQESYIFIFPFIFFIAVLTLFLDWYIAKRKYKHLPLETTSSKMDISYQYIFKKIRELFLLLLILVVTVTFFNQLFNQSYLFSLVLLILPISLLWALYIRKVKRYVSLAIPYWKLKTKGLSNYFFMFLSAGFFVEMLATTELIGILQTIFVSTADLTFIFYLMIGGYFLLSSYIGFHPLVSIVLLAELLVPILPQVANISLTLVLIACSLSTVMYSPFNISVSILANQLKMNPYRLGLWNVGFSIGYMLLTMTIAYTLNLFLAI</sequence>
<accession>A0ABY4GV03</accession>
<feature type="transmembrane region" description="Helical" evidence="1">
    <location>
        <begin position="308"/>
        <end position="326"/>
    </location>
</feature>
<feature type="transmembrane region" description="Helical" evidence="1">
    <location>
        <begin position="426"/>
        <end position="450"/>
    </location>
</feature>
<evidence type="ECO:0000313" key="2">
    <source>
        <dbReference type="EMBL" id="UOQ91991.1"/>
    </source>
</evidence>
<dbReference type="EMBL" id="CP095074">
    <property type="protein sequence ID" value="UOQ91991.1"/>
    <property type="molecule type" value="Genomic_DNA"/>
</dbReference>
<keyword evidence="3" id="KW-1185">Reference proteome</keyword>
<proteinExistence type="predicted"/>
<keyword evidence="1" id="KW-1133">Transmembrane helix</keyword>
<protein>
    <submittedName>
        <fullName evidence="2">Uncharacterized protein</fullName>
    </submittedName>
</protein>
<feature type="transmembrane region" description="Helical" evidence="1">
    <location>
        <begin position="269"/>
        <end position="287"/>
    </location>
</feature>
<evidence type="ECO:0000256" key="1">
    <source>
        <dbReference type="SAM" id="Phobius"/>
    </source>
</evidence>
<feature type="transmembrane region" description="Helical" evidence="1">
    <location>
        <begin position="246"/>
        <end position="263"/>
    </location>
</feature>
<organism evidence="2 3">
    <name type="scientific">Halobacillus shinanisalinarum</name>
    <dbReference type="NCBI Taxonomy" id="2932258"/>
    <lineage>
        <taxon>Bacteria</taxon>
        <taxon>Bacillati</taxon>
        <taxon>Bacillota</taxon>
        <taxon>Bacilli</taxon>
        <taxon>Bacillales</taxon>
        <taxon>Bacillaceae</taxon>
        <taxon>Halobacillus</taxon>
    </lineage>
</organism>
<feature type="transmembrane region" description="Helical" evidence="1">
    <location>
        <begin position="346"/>
        <end position="372"/>
    </location>
</feature>
<feature type="transmembrane region" description="Helical" evidence="1">
    <location>
        <begin position="384"/>
        <end position="406"/>
    </location>
</feature>
<feature type="transmembrane region" description="Helical" evidence="1">
    <location>
        <begin position="23"/>
        <end position="42"/>
    </location>
</feature>
<evidence type="ECO:0000313" key="3">
    <source>
        <dbReference type="Proteomes" id="UP000831880"/>
    </source>
</evidence>
<dbReference type="Proteomes" id="UP000831880">
    <property type="component" value="Chromosome"/>
</dbReference>
<feature type="transmembrane region" description="Helical" evidence="1">
    <location>
        <begin position="125"/>
        <end position="146"/>
    </location>
</feature>
<gene>
    <name evidence="2" type="ORF">MUO14_15970</name>
</gene>
<feature type="transmembrane region" description="Helical" evidence="1">
    <location>
        <begin position="48"/>
        <end position="65"/>
    </location>
</feature>
<reference evidence="2 3" key="1">
    <citation type="submission" date="2022-04" db="EMBL/GenBank/DDBJ databases">
        <title>Halobacillus sp. isolated from saltern.</title>
        <authorList>
            <person name="Won M."/>
            <person name="Lee C.-M."/>
            <person name="Woen H.-Y."/>
            <person name="Kwon S.-W."/>
        </authorList>
    </citation>
    <scope>NUCLEOTIDE SEQUENCE [LARGE SCALE GENOMIC DNA]</scope>
    <source>
        <strain evidence="2 3">SSTM10-2</strain>
    </source>
</reference>
<feature type="transmembrane region" description="Helical" evidence="1">
    <location>
        <begin position="193"/>
        <end position="215"/>
    </location>
</feature>
<keyword evidence="1" id="KW-0472">Membrane</keyword>
<feature type="transmembrane region" description="Helical" evidence="1">
    <location>
        <begin position="72"/>
        <end position="92"/>
    </location>
</feature>
<keyword evidence="1" id="KW-0812">Transmembrane</keyword>
<name>A0ABY4GV03_9BACI</name>